<evidence type="ECO:0000256" key="5">
    <source>
        <dbReference type="SAM" id="MobiDB-lite"/>
    </source>
</evidence>
<reference evidence="6 7" key="1">
    <citation type="submission" date="2017-08" db="EMBL/GenBank/DDBJ databases">
        <title>Acidophilic green algal genome provides insights into adaptation to an acidic environment.</title>
        <authorList>
            <person name="Hirooka S."/>
            <person name="Hirose Y."/>
            <person name="Kanesaki Y."/>
            <person name="Higuchi S."/>
            <person name="Fujiwara T."/>
            <person name="Onuma R."/>
            <person name="Era A."/>
            <person name="Ohbayashi R."/>
            <person name="Uzuka A."/>
            <person name="Nozaki H."/>
            <person name="Yoshikawa H."/>
            <person name="Miyagishima S.Y."/>
        </authorList>
    </citation>
    <scope>NUCLEOTIDE SEQUENCE [LARGE SCALE GENOMIC DNA]</scope>
    <source>
        <strain evidence="6 7">NIES-2499</strain>
    </source>
</reference>
<proteinExistence type="predicted"/>
<dbReference type="Gene3D" id="2.130.10.10">
    <property type="entry name" value="YVTN repeat-like/Quinoprotein amine dehydrogenase"/>
    <property type="match status" value="2"/>
</dbReference>
<dbReference type="EMBL" id="BEGY01000066">
    <property type="protein sequence ID" value="GAX81518.1"/>
    <property type="molecule type" value="Genomic_DNA"/>
</dbReference>
<keyword evidence="2 4" id="KW-0853">WD repeat</keyword>
<dbReference type="InterPro" id="IPR019775">
    <property type="entry name" value="WD40_repeat_CS"/>
</dbReference>
<feature type="repeat" description="WD" evidence="4">
    <location>
        <begin position="219"/>
        <end position="246"/>
    </location>
</feature>
<keyword evidence="7" id="KW-1185">Reference proteome</keyword>
<dbReference type="GO" id="GO:0042254">
    <property type="term" value="P:ribosome biogenesis"/>
    <property type="evidence" value="ECO:0007669"/>
    <property type="project" value="UniProtKB-KW"/>
</dbReference>
<keyword evidence="3" id="KW-0677">Repeat</keyword>
<feature type="repeat" description="WD" evidence="4">
    <location>
        <begin position="35"/>
        <end position="74"/>
    </location>
</feature>
<dbReference type="OrthoDB" id="308449at2759"/>
<evidence type="ECO:0000256" key="3">
    <source>
        <dbReference type="ARBA" id="ARBA00022737"/>
    </source>
</evidence>
<dbReference type="Proteomes" id="UP000232323">
    <property type="component" value="Unassembled WGS sequence"/>
</dbReference>
<dbReference type="InterPro" id="IPR015943">
    <property type="entry name" value="WD40/YVTN_repeat-like_dom_sf"/>
</dbReference>
<comment type="caution">
    <text evidence="6">The sequence shown here is derived from an EMBL/GenBank/DDBJ whole genome shotgun (WGS) entry which is preliminary data.</text>
</comment>
<dbReference type="PANTHER" id="PTHR44675:SF1">
    <property type="entry name" value="P21-ACTIVATED PROTEIN KINASE-INTERACTING PROTEIN 1"/>
    <property type="match status" value="1"/>
</dbReference>
<feature type="region of interest" description="Disordered" evidence="5">
    <location>
        <begin position="323"/>
        <end position="344"/>
    </location>
</feature>
<dbReference type="PROSITE" id="PS00678">
    <property type="entry name" value="WD_REPEATS_1"/>
    <property type="match status" value="2"/>
</dbReference>
<feature type="region of interest" description="Disordered" evidence="5">
    <location>
        <begin position="391"/>
        <end position="477"/>
    </location>
</feature>
<dbReference type="AlphaFoldDB" id="A0A250XEK5"/>
<organism evidence="6 7">
    <name type="scientific">Chlamydomonas eustigma</name>
    <dbReference type="NCBI Taxonomy" id="1157962"/>
    <lineage>
        <taxon>Eukaryota</taxon>
        <taxon>Viridiplantae</taxon>
        <taxon>Chlorophyta</taxon>
        <taxon>core chlorophytes</taxon>
        <taxon>Chlorophyceae</taxon>
        <taxon>CS clade</taxon>
        <taxon>Chlamydomonadales</taxon>
        <taxon>Chlamydomonadaceae</taxon>
        <taxon>Chlamydomonas</taxon>
    </lineage>
</organism>
<dbReference type="InterPro" id="IPR051959">
    <property type="entry name" value="PAK1-Kinase_Regulator"/>
</dbReference>
<evidence type="ECO:0000256" key="2">
    <source>
        <dbReference type="ARBA" id="ARBA00022574"/>
    </source>
</evidence>
<gene>
    <name evidence="6" type="ORF">CEUSTIGMA_g8946.t1</name>
</gene>
<feature type="repeat" description="WD" evidence="4">
    <location>
        <begin position="273"/>
        <end position="295"/>
    </location>
</feature>
<dbReference type="Pfam" id="PF00400">
    <property type="entry name" value="WD40"/>
    <property type="match status" value="4"/>
</dbReference>
<dbReference type="PRINTS" id="PR00320">
    <property type="entry name" value="GPROTEINBRPT"/>
</dbReference>
<dbReference type="STRING" id="1157962.A0A250XEK5"/>
<dbReference type="PROSITE" id="PS50294">
    <property type="entry name" value="WD_REPEATS_REGION"/>
    <property type="match status" value="1"/>
</dbReference>
<evidence type="ECO:0000313" key="6">
    <source>
        <dbReference type="EMBL" id="GAX81518.1"/>
    </source>
</evidence>
<feature type="repeat" description="WD" evidence="4">
    <location>
        <begin position="124"/>
        <end position="165"/>
    </location>
</feature>
<dbReference type="SMART" id="SM00320">
    <property type="entry name" value="WD40"/>
    <property type="match status" value="5"/>
</dbReference>
<evidence type="ECO:0000256" key="4">
    <source>
        <dbReference type="PROSITE-ProRule" id="PRU00221"/>
    </source>
</evidence>
<dbReference type="InterPro" id="IPR020472">
    <property type="entry name" value="WD40_PAC1"/>
</dbReference>
<dbReference type="SUPFAM" id="SSF50978">
    <property type="entry name" value="WD40 repeat-like"/>
    <property type="match status" value="1"/>
</dbReference>
<sequence>MTRIFAGCYERFLFGFQLSQEQDDMQLNLERKYTFAAHKQAVKCVAGHGSFIASGGTDDTIHLYDIQSNKDLGFLMNPGEGAVPCIKFYAPSPASAATHMFSGSADGTISVWCAGGGWEHLKTLKGHTASVNDVTIHPSGRLALSVSRDKYMRMWNLVKGHCPYTAKLELEGEAVLFSPNEEDYSLLCGSQITVHNAAGEGSVLATLPHPRRALCFAQPSSNIIMSGVEDGSVKVWDLRSGSCIHSLEHLHNSRVRGLLVLNSGVGEGLPHTFASASSDGTVKVWDSRRISTASVPECVASASTNARITCLCAVPESTSPTRLHAAPAAKNSTRKAAVHKKSKDTVEAPPLVRLSVETVEGSVLRSGQSYQVKDDVQSQVGLAHVIRKRESDVGASTSVVKNGRGTKPRKRSVQVAASVSNVEDKVLESITRGGSGKKGFKKRMTGPGTKRQLQDSVKGKNEDSSQQVTTGAVKKRP</sequence>
<name>A0A250XEK5_9CHLO</name>
<keyword evidence="1" id="KW-0690">Ribosome biogenesis</keyword>
<evidence type="ECO:0000313" key="7">
    <source>
        <dbReference type="Proteomes" id="UP000232323"/>
    </source>
</evidence>
<accession>A0A250XEK5</accession>
<dbReference type="PROSITE" id="PS50082">
    <property type="entry name" value="WD_REPEATS_2"/>
    <property type="match status" value="4"/>
</dbReference>
<dbReference type="CDD" id="cd00200">
    <property type="entry name" value="WD40"/>
    <property type="match status" value="1"/>
</dbReference>
<evidence type="ECO:0000256" key="1">
    <source>
        <dbReference type="ARBA" id="ARBA00022517"/>
    </source>
</evidence>
<dbReference type="PANTHER" id="PTHR44675">
    <property type="entry name" value="PAK1 INTERACTING PROTEIN 1"/>
    <property type="match status" value="1"/>
</dbReference>
<dbReference type="InterPro" id="IPR036322">
    <property type="entry name" value="WD40_repeat_dom_sf"/>
</dbReference>
<protein>
    <submittedName>
        <fullName evidence="6">Uncharacterized protein</fullName>
    </submittedName>
</protein>
<feature type="compositionally biased region" description="Basic residues" evidence="5">
    <location>
        <begin position="332"/>
        <end position="342"/>
    </location>
</feature>
<dbReference type="InterPro" id="IPR001680">
    <property type="entry name" value="WD40_rpt"/>
</dbReference>